<evidence type="ECO:0000256" key="1">
    <source>
        <dbReference type="ARBA" id="ARBA00022553"/>
    </source>
</evidence>
<comment type="caution">
    <text evidence="4">The sequence shown here is derived from an EMBL/GenBank/DDBJ whole genome shotgun (WGS) entry which is preliminary data.</text>
</comment>
<dbReference type="SMART" id="SM00448">
    <property type="entry name" value="REC"/>
    <property type="match status" value="1"/>
</dbReference>
<gene>
    <name evidence="4" type="ORF">KSB_86840</name>
</gene>
<evidence type="ECO:0000259" key="3">
    <source>
        <dbReference type="PROSITE" id="PS50110"/>
    </source>
</evidence>
<dbReference type="InterPro" id="IPR011006">
    <property type="entry name" value="CheY-like_superfamily"/>
</dbReference>
<evidence type="ECO:0000256" key="2">
    <source>
        <dbReference type="PROSITE-ProRule" id="PRU00169"/>
    </source>
</evidence>
<dbReference type="InterPro" id="IPR001789">
    <property type="entry name" value="Sig_transdc_resp-reg_receiver"/>
</dbReference>
<dbReference type="EMBL" id="BNJG01000004">
    <property type="protein sequence ID" value="GHO60209.1"/>
    <property type="molecule type" value="Genomic_DNA"/>
</dbReference>
<keyword evidence="1 2" id="KW-0597">Phosphoprotein</keyword>
<sequence>MQQAHILLVEDDAMLRSLIEQNLVARGHSVWCACAAEDALAHLRAESFDLVLLDINLSEHTGWDVLRIAQQEHLLVPCRKEGSIPVEKLPVVILSAVRVSPRRLAEFHPLAYLPKPFPMDALIRLAANAATKHVREVKTSD</sequence>
<evidence type="ECO:0000313" key="4">
    <source>
        <dbReference type="EMBL" id="GHO60209.1"/>
    </source>
</evidence>
<accession>A0ABQ3V4V4</accession>
<dbReference type="RefSeq" id="WP_201376371.1">
    <property type="nucleotide sequence ID" value="NZ_BNJG01000004.1"/>
</dbReference>
<dbReference type="SUPFAM" id="SSF52172">
    <property type="entry name" value="CheY-like"/>
    <property type="match status" value="1"/>
</dbReference>
<name>A0ABQ3V4V4_9CHLR</name>
<protein>
    <recommendedName>
        <fullName evidence="3">Response regulatory domain-containing protein</fullName>
    </recommendedName>
</protein>
<organism evidence="4 5">
    <name type="scientific">Ktedonobacter robiniae</name>
    <dbReference type="NCBI Taxonomy" id="2778365"/>
    <lineage>
        <taxon>Bacteria</taxon>
        <taxon>Bacillati</taxon>
        <taxon>Chloroflexota</taxon>
        <taxon>Ktedonobacteria</taxon>
        <taxon>Ktedonobacterales</taxon>
        <taxon>Ktedonobacteraceae</taxon>
        <taxon>Ktedonobacter</taxon>
    </lineage>
</organism>
<reference evidence="4 5" key="1">
    <citation type="journal article" date="2021" name="Int. J. Syst. Evol. Microbiol.">
        <title>Reticulibacter mediterranei gen. nov., sp. nov., within the new family Reticulibacteraceae fam. nov., and Ktedonospora formicarum gen. nov., sp. nov., Ktedonobacter robiniae sp. nov., Dictyobacter formicarum sp. nov. and Dictyobacter arantiisoli sp. nov., belonging to the class Ktedonobacteria.</title>
        <authorList>
            <person name="Yabe S."/>
            <person name="Zheng Y."/>
            <person name="Wang C.M."/>
            <person name="Sakai Y."/>
            <person name="Abe K."/>
            <person name="Yokota A."/>
            <person name="Donadio S."/>
            <person name="Cavaletti L."/>
            <person name="Monciardini P."/>
        </authorList>
    </citation>
    <scope>NUCLEOTIDE SEQUENCE [LARGE SCALE GENOMIC DNA]</scope>
    <source>
        <strain evidence="4 5">SOSP1-30</strain>
    </source>
</reference>
<dbReference type="Gene3D" id="3.40.50.2300">
    <property type="match status" value="1"/>
</dbReference>
<dbReference type="PROSITE" id="PS50110">
    <property type="entry name" value="RESPONSE_REGULATORY"/>
    <property type="match status" value="1"/>
</dbReference>
<keyword evidence="5" id="KW-1185">Reference proteome</keyword>
<feature type="modified residue" description="4-aspartylphosphate" evidence="2">
    <location>
        <position position="54"/>
    </location>
</feature>
<evidence type="ECO:0000313" key="5">
    <source>
        <dbReference type="Proteomes" id="UP000654345"/>
    </source>
</evidence>
<dbReference type="InterPro" id="IPR050595">
    <property type="entry name" value="Bact_response_regulator"/>
</dbReference>
<proteinExistence type="predicted"/>
<dbReference type="Proteomes" id="UP000654345">
    <property type="component" value="Unassembled WGS sequence"/>
</dbReference>
<dbReference type="PANTHER" id="PTHR44591:SF3">
    <property type="entry name" value="RESPONSE REGULATORY DOMAIN-CONTAINING PROTEIN"/>
    <property type="match status" value="1"/>
</dbReference>
<dbReference type="Pfam" id="PF00072">
    <property type="entry name" value="Response_reg"/>
    <property type="match status" value="1"/>
</dbReference>
<feature type="domain" description="Response regulatory" evidence="3">
    <location>
        <begin position="5"/>
        <end position="130"/>
    </location>
</feature>
<dbReference type="PANTHER" id="PTHR44591">
    <property type="entry name" value="STRESS RESPONSE REGULATOR PROTEIN 1"/>
    <property type="match status" value="1"/>
</dbReference>